<dbReference type="Gene3D" id="1.10.260.40">
    <property type="entry name" value="lambda repressor-like DNA-binding domains"/>
    <property type="match status" value="1"/>
</dbReference>
<evidence type="ECO:0000313" key="2">
    <source>
        <dbReference type="Proteomes" id="UP001250698"/>
    </source>
</evidence>
<comment type="caution">
    <text evidence="1">The sequence shown here is derived from an EMBL/GenBank/DDBJ whole genome shotgun (WGS) entry which is preliminary data.</text>
</comment>
<evidence type="ECO:0008006" key="3">
    <source>
        <dbReference type="Google" id="ProtNLM"/>
    </source>
</evidence>
<organism evidence="1 2">
    <name type="scientific">Hymenobacter endophyticus</name>
    <dbReference type="NCBI Taxonomy" id="3076335"/>
    <lineage>
        <taxon>Bacteria</taxon>
        <taxon>Pseudomonadati</taxon>
        <taxon>Bacteroidota</taxon>
        <taxon>Cytophagia</taxon>
        <taxon>Cytophagales</taxon>
        <taxon>Hymenobacteraceae</taxon>
        <taxon>Hymenobacter</taxon>
    </lineage>
</organism>
<keyword evidence="2" id="KW-1185">Reference proteome</keyword>
<sequence length="163" mass="17869">MSQETVSQRLKILIKSLGLNTRSFSQKYGVNESTTRGYIDRGSVPSADYIGALLATIENLNPLWLLLGRGEMFLNDGSASQDANVTAHKNKGQVQTNTGSHNTITNNVTLEECRRDLASAQKEVEMLWTLVASRDALIESKDALIAAKEEVLSLLRGGHNRPN</sequence>
<evidence type="ECO:0000313" key="1">
    <source>
        <dbReference type="EMBL" id="MDU0372105.1"/>
    </source>
</evidence>
<name>A0ABU3TLN6_9BACT</name>
<dbReference type="EMBL" id="JAWDJT010000012">
    <property type="protein sequence ID" value="MDU0372105.1"/>
    <property type="molecule type" value="Genomic_DNA"/>
</dbReference>
<proteinExistence type="predicted"/>
<dbReference type="InterPro" id="IPR010982">
    <property type="entry name" value="Lambda_DNA-bd_dom_sf"/>
</dbReference>
<accession>A0ABU3TLN6</accession>
<dbReference type="Proteomes" id="UP001250698">
    <property type="component" value="Unassembled WGS sequence"/>
</dbReference>
<reference evidence="1 2" key="1">
    <citation type="submission" date="2023-10" db="EMBL/GenBank/DDBJ databases">
        <title>Hymenobacter endophyticus sp. nov., an isolate from the leaf tissues of wheat.</title>
        <authorList>
            <person name="Dai Y."/>
        </authorList>
    </citation>
    <scope>NUCLEOTIDE SEQUENCE [LARGE SCALE GENOMIC DNA]</scope>
    <source>
        <strain evidence="1 2">ZK17L-C2</strain>
    </source>
</reference>
<gene>
    <name evidence="1" type="ORF">ROI90_16990</name>
</gene>
<dbReference type="RefSeq" id="WP_315999555.1">
    <property type="nucleotide sequence ID" value="NZ_JAWDJT010000012.1"/>
</dbReference>
<protein>
    <recommendedName>
        <fullName evidence="3">XRE family transcriptional regulator</fullName>
    </recommendedName>
</protein>